<feature type="domain" description="Cupin type-2" evidence="2">
    <location>
        <begin position="41"/>
        <end position="111"/>
    </location>
</feature>
<dbReference type="InterPro" id="IPR051610">
    <property type="entry name" value="GPI/OXD"/>
</dbReference>
<evidence type="ECO:0000256" key="1">
    <source>
        <dbReference type="ARBA" id="ARBA00022723"/>
    </source>
</evidence>
<proteinExistence type="predicted"/>
<dbReference type="CDD" id="cd02224">
    <property type="entry name" value="cupin_SPO2919-like"/>
    <property type="match status" value="1"/>
</dbReference>
<name>A0A8U0A2F6_9EURY</name>
<dbReference type="PANTHER" id="PTHR35848">
    <property type="entry name" value="OXALATE-BINDING PROTEIN"/>
    <property type="match status" value="1"/>
</dbReference>
<evidence type="ECO:0000313" key="4">
    <source>
        <dbReference type="Proteomes" id="UP000831768"/>
    </source>
</evidence>
<dbReference type="AlphaFoldDB" id="A0A8U0A2F6"/>
<dbReference type="InterPro" id="IPR013096">
    <property type="entry name" value="Cupin_2"/>
</dbReference>
<evidence type="ECO:0000313" key="3">
    <source>
        <dbReference type="EMBL" id="UPM43381.1"/>
    </source>
</evidence>
<evidence type="ECO:0000259" key="2">
    <source>
        <dbReference type="Pfam" id="PF07883"/>
    </source>
</evidence>
<dbReference type="RefSeq" id="WP_247994048.1">
    <property type="nucleotide sequence ID" value="NZ_CP096019.1"/>
</dbReference>
<gene>
    <name evidence="3" type="ORF">MW046_02790</name>
</gene>
<dbReference type="Gene3D" id="2.60.120.10">
    <property type="entry name" value="Jelly Rolls"/>
    <property type="match status" value="1"/>
</dbReference>
<dbReference type="KEGG" id="haad:MW046_02790"/>
<organism evidence="3 4">
    <name type="scientific">Halocatena salina</name>
    <dbReference type="NCBI Taxonomy" id="2934340"/>
    <lineage>
        <taxon>Archaea</taxon>
        <taxon>Methanobacteriati</taxon>
        <taxon>Methanobacteriota</taxon>
        <taxon>Stenosarchaea group</taxon>
        <taxon>Halobacteria</taxon>
        <taxon>Halobacteriales</taxon>
        <taxon>Natronomonadaceae</taxon>
        <taxon>Halocatena</taxon>
    </lineage>
</organism>
<keyword evidence="4" id="KW-1185">Reference proteome</keyword>
<dbReference type="SUPFAM" id="SSF51182">
    <property type="entry name" value="RmlC-like cupins"/>
    <property type="match status" value="1"/>
</dbReference>
<dbReference type="InterPro" id="IPR014710">
    <property type="entry name" value="RmlC-like_jellyroll"/>
</dbReference>
<reference evidence="3" key="1">
    <citation type="submission" date="2022-04" db="EMBL/GenBank/DDBJ databases">
        <title>Halocatena sp. nov., isolated from a salt lake.</title>
        <authorList>
            <person name="Cui H.-L."/>
        </authorList>
    </citation>
    <scope>NUCLEOTIDE SEQUENCE</scope>
    <source>
        <strain evidence="3">AD-1</strain>
    </source>
</reference>
<dbReference type="Pfam" id="PF07883">
    <property type="entry name" value="Cupin_2"/>
    <property type="match status" value="1"/>
</dbReference>
<dbReference type="Proteomes" id="UP000831768">
    <property type="component" value="Chromosome"/>
</dbReference>
<keyword evidence="1" id="KW-0479">Metal-binding</keyword>
<sequence length="160" mass="18197">MEKINESDIEWTEYDPDPDDVAFRRKQLSSHTDGGELGCSLYELPSGMRSWPYHYHTANEEALYVLAGEGLLVASDGEKPLAAGDFVAFPADERGGHRIINDSDEPLRYLLLSTMNEPDITIYPEMEKFGVYVGSPPGRREERSFEGYYDSNAETEYWNE</sequence>
<dbReference type="InterPro" id="IPR011051">
    <property type="entry name" value="RmlC_Cupin_sf"/>
</dbReference>
<dbReference type="EMBL" id="CP096019">
    <property type="protein sequence ID" value="UPM43381.1"/>
    <property type="molecule type" value="Genomic_DNA"/>
</dbReference>
<dbReference type="GO" id="GO:0046872">
    <property type="term" value="F:metal ion binding"/>
    <property type="evidence" value="ECO:0007669"/>
    <property type="project" value="UniProtKB-KW"/>
</dbReference>
<accession>A0A8U0A2F6</accession>
<dbReference type="GeneID" id="71926939"/>
<protein>
    <submittedName>
        <fullName evidence="3">Cupin domain-containing protein</fullName>
    </submittedName>
</protein>